<dbReference type="Proteomes" id="UP000515518">
    <property type="component" value="Chromosome"/>
</dbReference>
<accession>A0A7G6RK06</accession>
<dbReference type="InterPro" id="IPR037883">
    <property type="entry name" value="Knr4/Smi1-like_sf"/>
</dbReference>
<evidence type="ECO:0000313" key="2">
    <source>
        <dbReference type="EMBL" id="QND42588.1"/>
    </source>
</evidence>
<dbReference type="Pfam" id="PF09346">
    <property type="entry name" value="SMI1_KNR4"/>
    <property type="match status" value="1"/>
</dbReference>
<dbReference type="Gene3D" id="3.40.1580.10">
    <property type="entry name" value="SMI1/KNR4-like"/>
    <property type="match status" value="1"/>
</dbReference>
<reference evidence="3" key="1">
    <citation type="journal article" date="2020" name="Mol. Plant Microbe">
        <title>Rhizobial microsymbionts of the narrowly endemic Oxytropis species growing in Kamchatka are characterized by significant genetic diversity and possess a set of genes that are associated with T3SS and T6SS secretion systems and can affect the development of symbiosis.</title>
        <authorList>
            <person name="Safronova V."/>
            <person name="Guro P."/>
            <person name="Sazanova A."/>
            <person name="Kuznetsova I."/>
            <person name="Belimov A."/>
            <person name="Yakubov V."/>
            <person name="Chirak E."/>
            <person name="Afonin A."/>
            <person name="Gogolev Y."/>
            <person name="Andronov E."/>
            <person name="Tikhonovich I."/>
        </authorList>
    </citation>
    <scope>NUCLEOTIDE SEQUENCE [LARGE SCALE GENOMIC DNA]</scope>
    <source>
        <strain evidence="3">RCAM0610</strain>
    </source>
</reference>
<feature type="domain" description="Knr4/Smi1-like" evidence="1">
    <location>
        <begin position="32"/>
        <end position="146"/>
    </location>
</feature>
<dbReference type="SUPFAM" id="SSF160631">
    <property type="entry name" value="SMI1/KNR4-like"/>
    <property type="match status" value="1"/>
</dbReference>
<name>A0A7G6RK06_RHILV</name>
<proteinExistence type="predicted"/>
<sequence>MEAKTVWAWYKQFSHDPAAVYDRISENFLKRVDPAEIARFKDEFGPVIPEVYERFLIEIGAGRLTEDITHKTTIAYYNCFPSPSEIAEILRRETVDWLIYPEFIDDDEIPCFELHNSSVLVFKKGEDAIYFPFGVTKFADSFDEFLFKLMSDCEFYTHRD</sequence>
<dbReference type="InterPro" id="IPR018958">
    <property type="entry name" value="Knr4/Smi1-like_dom"/>
</dbReference>
<evidence type="ECO:0000313" key="3">
    <source>
        <dbReference type="Proteomes" id="UP000515518"/>
    </source>
</evidence>
<protein>
    <submittedName>
        <fullName evidence="2">SMI1/KNR4 family protein</fullName>
    </submittedName>
</protein>
<dbReference type="AlphaFoldDB" id="A0A7G6RK06"/>
<organism evidence="2 3">
    <name type="scientific">Rhizobium leguminosarum bv. viciae</name>
    <dbReference type="NCBI Taxonomy" id="387"/>
    <lineage>
        <taxon>Bacteria</taxon>
        <taxon>Pseudomonadati</taxon>
        <taxon>Pseudomonadota</taxon>
        <taxon>Alphaproteobacteria</taxon>
        <taxon>Hyphomicrobiales</taxon>
        <taxon>Rhizobiaceae</taxon>
        <taxon>Rhizobium/Agrobacterium group</taxon>
        <taxon>Rhizobium</taxon>
    </lineage>
</organism>
<evidence type="ECO:0000259" key="1">
    <source>
        <dbReference type="Pfam" id="PF09346"/>
    </source>
</evidence>
<gene>
    <name evidence="2" type="ORF">HB770_14915</name>
</gene>
<dbReference type="RefSeq" id="WP_113541968.1">
    <property type="nucleotide sequence ID" value="NZ_WIEA01000025.1"/>
</dbReference>
<dbReference type="EMBL" id="CP050549">
    <property type="protein sequence ID" value="QND42588.1"/>
    <property type="molecule type" value="Genomic_DNA"/>
</dbReference>